<evidence type="ECO:0000256" key="2">
    <source>
        <dbReference type="SAM" id="MobiDB-lite"/>
    </source>
</evidence>
<evidence type="ECO:0000313" key="3">
    <source>
        <dbReference type="EMBL" id="GAA0577991.1"/>
    </source>
</evidence>
<dbReference type="Gene3D" id="3.40.50.300">
    <property type="entry name" value="P-loop containing nucleotide triphosphate hydrolases"/>
    <property type="match status" value="1"/>
</dbReference>
<keyword evidence="4" id="KW-1185">Reference proteome</keyword>
<dbReference type="SUPFAM" id="SSF52540">
    <property type="entry name" value="P-loop containing nucleoside triphosphate hydrolases"/>
    <property type="match status" value="1"/>
</dbReference>
<sequence length="325" mass="36106">MGLLARNRLDLGPYPFRPAESGIRHPIMSTSPGKKNQVATGLKRRGTLLAAALRPPGRAQGPEGASDAPPGEDEAGAIVPSKVPRIVESPVFVLCSVRSGSTLLRVLLNSHSKIRAPHELHLRHLKVKPGREFTYDIMGELGLDVRELQYMLWDNVLSYELQRSGKTQIVEKTPSNALIWRRLAAAWPEARYLFLLRHPASIVESVLARRKGSVPETVVPEILRYAEHIEEARNALSGLTVRYEELTAEPERVTTEICSYLGVEWEPGMLDYGRLSHGPYRAAFGDWGAKLKSGEIQPARPLPPADDVPPELREIARAWDYVGAR</sequence>
<dbReference type="PANTHER" id="PTHR12788:SF10">
    <property type="entry name" value="PROTEIN-TYROSINE SULFOTRANSFERASE"/>
    <property type="match status" value="1"/>
</dbReference>
<gene>
    <name evidence="3" type="ORF">GCM10009546_45490</name>
</gene>
<comment type="caution">
    <text evidence="3">The sequence shown here is derived from an EMBL/GenBank/DDBJ whole genome shotgun (WGS) entry which is preliminary data.</text>
</comment>
<dbReference type="EMBL" id="BAAAHD010000045">
    <property type="protein sequence ID" value="GAA0577991.1"/>
    <property type="molecule type" value="Genomic_DNA"/>
</dbReference>
<reference evidence="3 4" key="1">
    <citation type="journal article" date="2019" name="Int. J. Syst. Evol. Microbiol.">
        <title>The Global Catalogue of Microorganisms (GCM) 10K type strain sequencing project: providing services to taxonomists for standard genome sequencing and annotation.</title>
        <authorList>
            <consortium name="The Broad Institute Genomics Platform"/>
            <consortium name="The Broad Institute Genome Sequencing Center for Infectious Disease"/>
            <person name="Wu L."/>
            <person name="Ma J."/>
        </authorList>
    </citation>
    <scope>NUCLEOTIDE SEQUENCE [LARGE SCALE GENOMIC DNA]</scope>
    <source>
        <strain evidence="3 4">JCM 10667</strain>
    </source>
</reference>
<dbReference type="InterPro" id="IPR026634">
    <property type="entry name" value="TPST-like"/>
</dbReference>
<dbReference type="Proteomes" id="UP001501427">
    <property type="component" value="Unassembled WGS sequence"/>
</dbReference>
<dbReference type="Pfam" id="PF13469">
    <property type="entry name" value="Sulfotransfer_3"/>
    <property type="match status" value="1"/>
</dbReference>
<name>A0ABN1EYU6_9ACTN</name>
<keyword evidence="1" id="KW-0808">Transferase</keyword>
<evidence type="ECO:0000256" key="1">
    <source>
        <dbReference type="ARBA" id="ARBA00022679"/>
    </source>
</evidence>
<organism evidence="3 4">
    <name type="scientific">Actinomadura livida</name>
    <dbReference type="NCBI Taxonomy" id="79909"/>
    <lineage>
        <taxon>Bacteria</taxon>
        <taxon>Bacillati</taxon>
        <taxon>Actinomycetota</taxon>
        <taxon>Actinomycetes</taxon>
        <taxon>Streptosporangiales</taxon>
        <taxon>Thermomonosporaceae</taxon>
        <taxon>Actinomadura</taxon>
    </lineage>
</organism>
<evidence type="ECO:0000313" key="4">
    <source>
        <dbReference type="Proteomes" id="UP001501427"/>
    </source>
</evidence>
<dbReference type="PANTHER" id="PTHR12788">
    <property type="entry name" value="PROTEIN-TYROSINE SULFOTRANSFERASE 2"/>
    <property type="match status" value="1"/>
</dbReference>
<protein>
    <submittedName>
        <fullName evidence="3">Sulfotransferase</fullName>
    </submittedName>
</protein>
<feature type="region of interest" description="Disordered" evidence="2">
    <location>
        <begin position="53"/>
        <end position="76"/>
    </location>
</feature>
<proteinExistence type="predicted"/>
<accession>A0ABN1EYU6</accession>
<dbReference type="InterPro" id="IPR027417">
    <property type="entry name" value="P-loop_NTPase"/>
</dbReference>
<feature type="compositionally biased region" description="Low complexity" evidence="2">
    <location>
        <begin position="53"/>
        <end position="62"/>
    </location>
</feature>